<evidence type="ECO:0000313" key="3">
    <source>
        <dbReference type="EMBL" id="MEK8089389.1"/>
    </source>
</evidence>
<dbReference type="InterPro" id="IPR009061">
    <property type="entry name" value="DNA-bd_dom_put_sf"/>
</dbReference>
<evidence type="ECO:0000256" key="1">
    <source>
        <dbReference type="ARBA" id="ARBA00023125"/>
    </source>
</evidence>
<protein>
    <submittedName>
        <fullName evidence="3">Cd(II)/Pb(II)-responsive transcriptional regulator</fullName>
    </submittedName>
</protein>
<dbReference type="PROSITE" id="PS50937">
    <property type="entry name" value="HTH_MERR_2"/>
    <property type="match status" value="1"/>
</dbReference>
<proteinExistence type="predicted"/>
<reference evidence="3 4" key="1">
    <citation type="submission" date="2024-04" db="EMBL/GenBank/DDBJ databases">
        <authorList>
            <person name="Abashina T."/>
            <person name="Shaikin A."/>
        </authorList>
    </citation>
    <scope>NUCLEOTIDE SEQUENCE [LARGE SCALE GENOMIC DNA]</scope>
    <source>
        <strain evidence="3 4">AAFK</strain>
    </source>
</reference>
<comment type="caution">
    <text evidence="3">The sequence shown here is derived from an EMBL/GenBank/DDBJ whole genome shotgun (WGS) entry which is preliminary data.</text>
</comment>
<evidence type="ECO:0000313" key="4">
    <source>
        <dbReference type="Proteomes" id="UP001446205"/>
    </source>
</evidence>
<dbReference type="PRINTS" id="PR00040">
    <property type="entry name" value="HTHMERR"/>
</dbReference>
<organism evidence="3 4">
    <name type="scientific">Thermithiobacillus plumbiphilus</name>
    <dbReference type="NCBI Taxonomy" id="1729899"/>
    <lineage>
        <taxon>Bacteria</taxon>
        <taxon>Pseudomonadati</taxon>
        <taxon>Pseudomonadota</taxon>
        <taxon>Acidithiobacillia</taxon>
        <taxon>Acidithiobacillales</taxon>
        <taxon>Thermithiobacillaceae</taxon>
        <taxon>Thermithiobacillus</taxon>
    </lineage>
</organism>
<keyword evidence="4" id="KW-1185">Reference proteome</keyword>
<dbReference type="Proteomes" id="UP001446205">
    <property type="component" value="Unassembled WGS sequence"/>
</dbReference>
<dbReference type="PANTHER" id="PTHR30204:SF92">
    <property type="entry name" value="HTH-TYPE TRANSCRIPTIONAL REGULATOR ZNTR"/>
    <property type="match status" value="1"/>
</dbReference>
<dbReference type="InterPro" id="IPR000551">
    <property type="entry name" value="MerR-type_HTH_dom"/>
</dbReference>
<dbReference type="EMBL" id="JBBPCO010000005">
    <property type="protein sequence ID" value="MEK8089389.1"/>
    <property type="molecule type" value="Genomic_DNA"/>
</dbReference>
<dbReference type="PANTHER" id="PTHR30204">
    <property type="entry name" value="REDOX-CYCLING DRUG-SENSING TRANSCRIPTIONAL ACTIVATOR SOXR"/>
    <property type="match status" value="1"/>
</dbReference>
<dbReference type="Pfam" id="PF13411">
    <property type="entry name" value="MerR_1"/>
    <property type="match status" value="1"/>
</dbReference>
<accession>A0ABU9D784</accession>
<gene>
    <name evidence="3" type="primary">cadR</name>
    <name evidence="3" type="ORF">WOB96_06370</name>
</gene>
<feature type="domain" description="HTH merR-type" evidence="2">
    <location>
        <begin position="1"/>
        <end position="69"/>
    </location>
</feature>
<dbReference type="InterPro" id="IPR047057">
    <property type="entry name" value="MerR_fam"/>
</dbReference>
<dbReference type="NCBIfam" id="TIGR02047">
    <property type="entry name" value="CadR-PbrR"/>
    <property type="match status" value="1"/>
</dbReference>
<evidence type="ECO:0000259" key="2">
    <source>
        <dbReference type="PROSITE" id="PS50937"/>
    </source>
</evidence>
<dbReference type="SMART" id="SM00422">
    <property type="entry name" value="HTH_MERR"/>
    <property type="match status" value="1"/>
</dbReference>
<keyword evidence="1" id="KW-0238">DNA-binding</keyword>
<dbReference type="SUPFAM" id="SSF46955">
    <property type="entry name" value="Putative DNA-binding domain"/>
    <property type="match status" value="1"/>
</dbReference>
<dbReference type="RefSeq" id="WP_341370448.1">
    <property type="nucleotide sequence ID" value="NZ_JBBPCO010000005.1"/>
</dbReference>
<dbReference type="Gene3D" id="1.10.1660.10">
    <property type="match status" value="1"/>
</dbReference>
<dbReference type="CDD" id="cd04784">
    <property type="entry name" value="HTH_CadR-PbrR"/>
    <property type="match status" value="1"/>
</dbReference>
<name>A0ABU9D784_9PROT</name>
<dbReference type="InterPro" id="IPR011791">
    <property type="entry name" value="CadR-PbrR"/>
</dbReference>
<sequence length="137" mass="15399">MRIGELAQMTGVGVPTLRFYEQQDLLASPGRQENGYRTYTKRHVEQILFIRRCRTLGLSLEEIRRLQSYQDEPYRSCAAINAMLDAHIQQVRSQMLALQVLEAQLVGLRARCDDKRQAADCGILSGINDGMAGRAGS</sequence>